<accession>A0ABQ3WMY5</accession>
<gene>
    <name evidence="1" type="ORF">Aca07nite_49050</name>
</gene>
<evidence type="ECO:0000313" key="1">
    <source>
        <dbReference type="EMBL" id="GID47630.1"/>
    </source>
</evidence>
<name>A0ABQ3WMY5_9ACTN</name>
<organism evidence="1">
    <name type="scientific">Actinoplanes campanulatus</name>
    <dbReference type="NCBI Taxonomy" id="113559"/>
    <lineage>
        <taxon>Bacteria</taxon>
        <taxon>Bacillati</taxon>
        <taxon>Actinomycetota</taxon>
        <taxon>Actinomycetes</taxon>
        <taxon>Micromonosporales</taxon>
        <taxon>Micromonosporaceae</taxon>
        <taxon>Actinoplanes</taxon>
    </lineage>
</organism>
<proteinExistence type="predicted"/>
<reference evidence="1" key="1">
    <citation type="submission" date="2021-01" db="EMBL/GenBank/DDBJ databases">
        <title>Whole genome shotgun sequence of Actinoplanes capillaceus NBRC 16408.</title>
        <authorList>
            <person name="Komaki H."/>
            <person name="Tamura T."/>
        </authorList>
    </citation>
    <scope>NUCLEOTIDE SEQUENCE [LARGE SCALE GENOMIC DNA]</scope>
    <source>
        <strain evidence="1">NBRC 16408</strain>
    </source>
</reference>
<protein>
    <submittedName>
        <fullName evidence="1">Uncharacterized protein</fullName>
    </submittedName>
</protein>
<comment type="caution">
    <text evidence="1">The sequence shown here is derived from an EMBL/GenBank/DDBJ whole genome shotgun (WGS) entry which is preliminary data.</text>
</comment>
<sequence length="108" mass="11926">MARIQRVETPHTDWCTRDHRCGINEHRSADITADTGGGRAVITRVRAESVDYAEIRIRVPLSRNEPAARHQLATVLHLCRELLAAVAAIRPAALASRADRRAIGRKAA</sequence>
<dbReference type="EMBL" id="BOMF01000093">
    <property type="protein sequence ID" value="GID47630.1"/>
    <property type="molecule type" value="Genomic_DNA"/>
</dbReference>